<organism evidence="2">
    <name type="scientific">marine sediment metagenome</name>
    <dbReference type="NCBI Taxonomy" id="412755"/>
    <lineage>
        <taxon>unclassified sequences</taxon>
        <taxon>metagenomes</taxon>
        <taxon>ecological metagenomes</taxon>
    </lineage>
</organism>
<comment type="caution">
    <text evidence="2">The sequence shown here is derived from an EMBL/GenBank/DDBJ whole genome shotgun (WGS) entry which is preliminary data.</text>
</comment>
<accession>X1A496</accession>
<keyword evidence="1" id="KW-0812">Transmembrane</keyword>
<dbReference type="EMBL" id="BART01018656">
    <property type="protein sequence ID" value="GAG76614.1"/>
    <property type="molecule type" value="Genomic_DNA"/>
</dbReference>
<keyword evidence="1" id="KW-0472">Membrane</keyword>
<sequence length="295" mass="34005">SQTKALEIISAGLGFLVLYFVYTFFWSFDLNIYGVPAPEILHWLHFVSIGYIYFLVYPIISMAWLLYSMIASVSGIRITELKIAITVPILRDPTGLGKDEFMSYNEFRERIVLVGQFLYGITLRITAIFVLLVMADFLRNWFHGYDWGVERFIIGGIFVFLTSIVVYISQIGLHSTLRKSKDEFIVAIHERKFKIDLEIQRELVLEIQRDEERERQRKLNLKKQRKSDCPSTEVISSHSSARFEAVSRLDNILTEIESTSTWAINSVNAAQVFSVSLIPLLASILPLIVERLYFG</sequence>
<proteinExistence type="predicted"/>
<protein>
    <submittedName>
        <fullName evidence="2">Uncharacterized protein</fullName>
    </submittedName>
</protein>
<feature type="transmembrane region" description="Helical" evidence="1">
    <location>
        <begin position="152"/>
        <end position="173"/>
    </location>
</feature>
<feature type="non-terminal residue" evidence="2">
    <location>
        <position position="1"/>
    </location>
</feature>
<reference evidence="2" key="1">
    <citation type="journal article" date="2014" name="Front. Microbiol.">
        <title>High frequency of phylogenetically diverse reductive dehalogenase-homologous genes in deep subseafloor sedimentary metagenomes.</title>
        <authorList>
            <person name="Kawai M."/>
            <person name="Futagami T."/>
            <person name="Toyoda A."/>
            <person name="Takaki Y."/>
            <person name="Nishi S."/>
            <person name="Hori S."/>
            <person name="Arai W."/>
            <person name="Tsubouchi T."/>
            <person name="Morono Y."/>
            <person name="Uchiyama I."/>
            <person name="Ito T."/>
            <person name="Fujiyama A."/>
            <person name="Inagaki F."/>
            <person name="Takami H."/>
        </authorList>
    </citation>
    <scope>NUCLEOTIDE SEQUENCE</scope>
    <source>
        <strain evidence="2">Expedition CK06-06</strain>
    </source>
</reference>
<evidence type="ECO:0000313" key="2">
    <source>
        <dbReference type="EMBL" id="GAG76614.1"/>
    </source>
</evidence>
<keyword evidence="1" id="KW-1133">Transmembrane helix</keyword>
<dbReference type="AlphaFoldDB" id="X1A496"/>
<gene>
    <name evidence="2" type="ORF">S01H4_35151</name>
</gene>
<name>X1A496_9ZZZZ</name>
<feature type="transmembrane region" description="Helical" evidence="1">
    <location>
        <begin position="7"/>
        <end position="28"/>
    </location>
</feature>
<feature type="transmembrane region" description="Helical" evidence="1">
    <location>
        <begin position="269"/>
        <end position="289"/>
    </location>
</feature>
<feature type="transmembrane region" description="Helical" evidence="1">
    <location>
        <begin position="111"/>
        <end position="132"/>
    </location>
</feature>
<evidence type="ECO:0000256" key="1">
    <source>
        <dbReference type="SAM" id="Phobius"/>
    </source>
</evidence>
<feature type="transmembrane region" description="Helical" evidence="1">
    <location>
        <begin position="40"/>
        <end position="67"/>
    </location>
</feature>